<feature type="chain" id="PRO_5034033142" evidence="1">
    <location>
        <begin position="22"/>
        <end position="97"/>
    </location>
</feature>
<protein>
    <submittedName>
        <fullName evidence="2">Uncharacterized protein</fullName>
    </submittedName>
</protein>
<dbReference type="OMA" id="SKDACAR"/>
<dbReference type="RefSeq" id="XP_001800328.1">
    <property type="nucleotide sequence ID" value="XM_001800276.1"/>
</dbReference>
<dbReference type="AlphaFoldDB" id="A0A7U2FDH7"/>
<dbReference type="Proteomes" id="UP000663193">
    <property type="component" value="Chromosome 15"/>
</dbReference>
<evidence type="ECO:0000313" key="2">
    <source>
        <dbReference type="EMBL" id="QRD03270.1"/>
    </source>
</evidence>
<evidence type="ECO:0000313" key="3">
    <source>
        <dbReference type="Proteomes" id="UP000663193"/>
    </source>
</evidence>
<gene>
    <name evidence="2" type="ORF">JI435_441750</name>
</gene>
<feature type="signal peptide" evidence="1">
    <location>
        <begin position="1"/>
        <end position="21"/>
    </location>
</feature>
<dbReference type="OrthoDB" id="3446835at2759"/>
<dbReference type="KEGG" id="pno:SNOG_10045"/>
<keyword evidence="1" id="KW-0732">Signal</keyword>
<name>A0A7U2FDH7_PHANO</name>
<dbReference type="EMBL" id="CP069037">
    <property type="protein sequence ID" value="QRD03270.1"/>
    <property type="molecule type" value="Genomic_DNA"/>
</dbReference>
<evidence type="ECO:0000256" key="1">
    <source>
        <dbReference type="SAM" id="SignalP"/>
    </source>
</evidence>
<accession>A0A7U2FDH7</accession>
<proteinExistence type="predicted"/>
<keyword evidence="3" id="KW-1185">Reference proteome</keyword>
<dbReference type="VEuPathDB" id="FungiDB:JI435_441750"/>
<organism evidence="2 3">
    <name type="scientific">Phaeosphaeria nodorum (strain SN15 / ATCC MYA-4574 / FGSC 10173)</name>
    <name type="common">Glume blotch fungus</name>
    <name type="synonym">Parastagonospora nodorum</name>
    <dbReference type="NCBI Taxonomy" id="321614"/>
    <lineage>
        <taxon>Eukaryota</taxon>
        <taxon>Fungi</taxon>
        <taxon>Dikarya</taxon>
        <taxon>Ascomycota</taxon>
        <taxon>Pezizomycotina</taxon>
        <taxon>Dothideomycetes</taxon>
        <taxon>Pleosporomycetidae</taxon>
        <taxon>Pleosporales</taxon>
        <taxon>Pleosporineae</taxon>
        <taxon>Phaeosphaeriaceae</taxon>
        <taxon>Parastagonospora</taxon>
    </lineage>
</organism>
<reference evidence="3" key="1">
    <citation type="journal article" date="2021" name="BMC Genomics">
        <title>Chromosome-level genome assembly and manually-curated proteome of model necrotroph Parastagonospora nodorum Sn15 reveals a genome-wide trove of candidate effector homologs, and redundancy of virulence-related functions within an accessory chromosome.</title>
        <authorList>
            <person name="Bertazzoni S."/>
            <person name="Jones D.A.B."/>
            <person name="Phan H.T."/>
            <person name="Tan K.-C."/>
            <person name="Hane J.K."/>
        </authorList>
    </citation>
    <scope>NUCLEOTIDE SEQUENCE [LARGE SCALE GENOMIC DNA]</scope>
    <source>
        <strain evidence="3">SN15 / ATCC MYA-4574 / FGSC 10173)</strain>
    </source>
</reference>
<sequence>MQFSVFSTSFLVAILAGTALAAPSNLKERSSTNPCGKGRDCCYSSKPACERQVGSLAYYLTCFDPDVVTYCSDEGITMAQCDADCCSIKTTFGRSCS</sequence>